<evidence type="ECO:0000256" key="2">
    <source>
        <dbReference type="ARBA" id="ARBA00022692"/>
    </source>
</evidence>
<evidence type="ECO:0000313" key="8">
    <source>
        <dbReference type="Proteomes" id="UP001500227"/>
    </source>
</evidence>
<evidence type="ECO:0000256" key="1">
    <source>
        <dbReference type="ARBA" id="ARBA00004167"/>
    </source>
</evidence>
<keyword evidence="2 5" id="KW-0812">Transmembrane</keyword>
<dbReference type="EMBL" id="BAABKD010000009">
    <property type="protein sequence ID" value="GAA5089575.1"/>
    <property type="molecule type" value="Genomic_DNA"/>
</dbReference>
<evidence type="ECO:0000256" key="5">
    <source>
        <dbReference type="SAM" id="Phobius"/>
    </source>
</evidence>
<name>A0ABP9M2L7_9BURK</name>
<organism evidence="7 8">
    <name type="scientific">Paenalcaligenes hermetiae</name>
    <dbReference type="NCBI Taxonomy" id="1157987"/>
    <lineage>
        <taxon>Bacteria</taxon>
        <taxon>Pseudomonadati</taxon>
        <taxon>Pseudomonadota</taxon>
        <taxon>Betaproteobacteria</taxon>
        <taxon>Burkholderiales</taxon>
        <taxon>Alcaligenaceae</taxon>
        <taxon>Paenalcaligenes</taxon>
    </lineage>
</organism>
<dbReference type="PANTHER" id="PTHR36985">
    <property type="entry name" value="TRANSLOCATION AND ASSEMBLY MODULE SUBUNIT TAMB"/>
    <property type="match status" value="1"/>
</dbReference>
<comment type="subcellular location">
    <subcellularLocation>
        <location evidence="1">Membrane</location>
        <topology evidence="1">Single-pass membrane protein</topology>
    </subcellularLocation>
</comment>
<feature type="domain" description="Translocation and assembly module TamB C-terminal" evidence="6">
    <location>
        <begin position="835"/>
        <end position="1183"/>
    </location>
</feature>
<protein>
    <submittedName>
        <fullName evidence="7">Translocation/assembly module TamB domain-containing protein</fullName>
    </submittedName>
</protein>
<gene>
    <name evidence="7" type="ORF">GCM10023337_12650</name>
</gene>
<evidence type="ECO:0000256" key="4">
    <source>
        <dbReference type="ARBA" id="ARBA00023136"/>
    </source>
</evidence>
<feature type="transmembrane region" description="Helical" evidence="5">
    <location>
        <begin position="12"/>
        <end position="33"/>
    </location>
</feature>
<dbReference type="PANTHER" id="PTHR36985:SF1">
    <property type="entry name" value="TRANSLOCATION AND ASSEMBLY MODULE SUBUNIT TAMB"/>
    <property type="match status" value="1"/>
</dbReference>
<keyword evidence="4 5" id="KW-0472">Membrane</keyword>
<reference evidence="8" key="1">
    <citation type="journal article" date="2019" name="Int. J. Syst. Evol. Microbiol.">
        <title>The Global Catalogue of Microorganisms (GCM) 10K type strain sequencing project: providing services to taxonomists for standard genome sequencing and annotation.</title>
        <authorList>
            <consortium name="The Broad Institute Genomics Platform"/>
            <consortium name="The Broad Institute Genome Sequencing Center for Infectious Disease"/>
            <person name="Wu L."/>
            <person name="Ma J."/>
        </authorList>
    </citation>
    <scope>NUCLEOTIDE SEQUENCE [LARGE SCALE GENOMIC DNA]</scope>
    <source>
        <strain evidence="8">JCM 18423</strain>
    </source>
</reference>
<evidence type="ECO:0000313" key="7">
    <source>
        <dbReference type="EMBL" id="GAA5089575.1"/>
    </source>
</evidence>
<sequence length="1187" mass="130477">MRINRIFRHVMFWGLPVLAVILLVLSGFVYWLIATPTGSRWAMNTVALQFDGESRGVKGSLWHGLEVEHVQLALPDQTRLEVDGAVVQVNWPRLWHNRQLYVQTLSAQRVAVWLDGDPKPAEPDAEPFTMPSLPVTVHVENLGVDAFYLWQQGQALPVDLSQLQLRAKAQLDQEGAQLQLLSARVGYEHLWVDTQVQAQLHELAAPWDSEATLKARVSTDTPEHLICLDQYLPPHLQNTTAVEWRDPEAPYCAVNLMAQWQGSLQQSMLSLVAAGQGLEAEAQANLQLDQAFPLRDTTVRAALPDQSHLQAHLDWQRDEQDPTRDRLVGQIQAQDFDVGAWLPDMQLPAKVTLKGDYQAQLGHSGTQLEQAQLQLQLEETSRWNGQVAQGRIHMDVAQAPLDATVPLWQAYTIKNSDIDVRIGNNHLQLKGAFGLSDDTLQLLVKAPALKQLWPSLDQVGATEVEAKLIGSLFSHQLNAHLTHQLHGDPKAKIGNGPVEAQFTLKGNWEPNSAAPSWNGQLGQVQLHHAGLGAQIPQAASIEILLPTAQQPLDVDVGAFALHAAIDNTPWLTLQHQKTHVDATGFSTKGHTEALQLSAQRVTELMRRLGLENNNEKRGGVVDRRERLTALEDLSIQLDWDVALQEALAGKIQLRRLAGDLMVPAEPAFALGLEEAGVTVDITPGAGGRSVIRADALVQTKDMGYIKVNGTSPIHYSKETGITLRTADKKELVVDAHIDNLAWTSLILKDQLELGGELIANVRLQSLTNGGFSTQGDILGHHLKVTRLDDGVRLLDGELKASLNDNRFTVERLHFPAQLRVEPKEWRTATWISENEDAKGGFLNLNGYWELDSNTGNFDVELYRYPLLQRADRYAMVTGDLHLHAVLPQINLSGKITADAGWFNLDMLGGIPTVDGDVVVIRSTDPVKTQDDQEAAPINMAMDLEVDLGPRFYLTGYGVNSGLIGQMRIHMIDGQITALGALNTRGGAIEMYGQRLQLRRGTITFQGDITSPILDIQALRTGLSVEAGVKVGGTARRPKIDLISIPEVSELEKLSWLLFGHGPDESSGDLALLLSVGSSFLGDGEPFYRKFGIDELSMRSGELGGAGTVLPANSTASSPESEVSEVERRFVEASKKLTDDITVSVRQALADTGTVGRATYRLSRRLTAEMSIGTVNGLALIYRWFSRD</sequence>
<dbReference type="Proteomes" id="UP001500227">
    <property type="component" value="Unassembled WGS sequence"/>
</dbReference>
<comment type="caution">
    <text evidence="7">The sequence shown here is derived from an EMBL/GenBank/DDBJ whole genome shotgun (WGS) entry which is preliminary data.</text>
</comment>
<keyword evidence="8" id="KW-1185">Reference proteome</keyword>
<evidence type="ECO:0000259" key="6">
    <source>
        <dbReference type="Pfam" id="PF04357"/>
    </source>
</evidence>
<evidence type="ECO:0000256" key="3">
    <source>
        <dbReference type="ARBA" id="ARBA00022989"/>
    </source>
</evidence>
<dbReference type="InterPro" id="IPR007452">
    <property type="entry name" value="TamB_C"/>
</dbReference>
<accession>A0ABP9M2L7</accession>
<keyword evidence="3 5" id="KW-1133">Transmembrane helix</keyword>
<dbReference type="RefSeq" id="WP_345370467.1">
    <property type="nucleotide sequence ID" value="NZ_BAABKD010000009.1"/>
</dbReference>
<dbReference type="Pfam" id="PF04357">
    <property type="entry name" value="TamB"/>
    <property type="match status" value="1"/>
</dbReference>
<proteinExistence type="predicted"/>